<organism evidence="6 7">
    <name type="scientific">Maylandia zebra</name>
    <name type="common">zebra mbuna</name>
    <dbReference type="NCBI Taxonomy" id="106582"/>
    <lineage>
        <taxon>Eukaryota</taxon>
        <taxon>Metazoa</taxon>
        <taxon>Chordata</taxon>
        <taxon>Craniata</taxon>
        <taxon>Vertebrata</taxon>
        <taxon>Euteleostomi</taxon>
        <taxon>Actinopterygii</taxon>
        <taxon>Neopterygii</taxon>
        <taxon>Teleostei</taxon>
        <taxon>Neoteleostei</taxon>
        <taxon>Acanthomorphata</taxon>
        <taxon>Ovalentaria</taxon>
        <taxon>Cichlomorphae</taxon>
        <taxon>Cichliformes</taxon>
        <taxon>Cichlidae</taxon>
        <taxon>African cichlids</taxon>
        <taxon>Pseudocrenilabrinae</taxon>
        <taxon>Haplochromini</taxon>
        <taxon>Maylandia</taxon>
        <taxon>Maylandia zebra complex</taxon>
    </lineage>
</organism>
<proteinExistence type="inferred from homology"/>
<reference evidence="6 7" key="1">
    <citation type="journal article" date="2014" name="Nature">
        <title>The genomic substrate for adaptive radiation in African cichlid fish.</title>
        <authorList>
            <person name="Brawand D."/>
            <person name="Wagner C.E."/>
            <person name="Li Y.I."/>
            <person name="Malinsky M."/>
            <person name="Keller I."/>
            <person name="Fan S."/>
            <person name="Simakov O."/>
            <person name="Ng A.Y."/>
            <person name="Lim Z.W."/>
            <person name="Bezault E."/>
            <person name="Turner-Maier J."/>
            <person name="Johnson J."/>
            <person name="Alcazar R."/>
            <person name="Noh H.J."/>
            <person name="Russell P."/>
            <person name="Aken B."/>
            <person name="Alfoldi J."/>
            <person name="Amemiya C."/>
            <person name="Azzouzi N."/>
            <person name="Baroiller J.F."/>
            <person name="Barloy-Hubler F."/>
            <person name="Berlin A."/>
            <person name="Bloomquist R."/>
            <person name="Carleton K.L."/>
            <person name="Conte M.A."/>
            <person name="D'Cotta H."/>
            <person name="Eshel O."/>
            <person name="Gaffney L."/>
            <person name="Galibert F."/>
            <person name="Gante H.F."/>
            <person name="Gnerre S."/>
            <person name="Greuter L."/>
            <person name="Guyon R."/>
            <person name="Haddad N.S."/>
            <person name="Haerty W."/>
            <person name="Harris R.M."/>
            <person name="Hofmann H.A."/>
            <person name="Hourlier T."/>
            <person name="Hulata G."/>
            <person name="Jaffe D.B."/>
            <person name="Lara M."/>
            <person name="Lee A.P."/>
            <person name="MacCallum I."/>
            <person name="Mwaiko S."/>
            <person name="Nikaido M."/>
            <person name="Nishihara H."/>
            <person name="Ozouf-Costaz C."/>
            <person name="Penman D.J."/>
            <person name="Przybylski D."/>
            <person name="Rakotomanga M."/>
            <person name="Renn S.C.P."/>
            <person name="Ribeiro F.J."/>
            <person name="Ron M."/>
            <person name="Salzburger W."/>
            <person name="Sanchez-Pulido L."/>
            <person name="Santos M.E."/>
            <person name="Searle S."/>
            <person name="Sharpe T."/>
            <person name="Swofford R."/>
            <person name="Tan F.J."/>
            <person name="Williams L."/>
            <person name="Young S."/>
            <person name="Yin S."/>
            <person name="Okada N."/>
            <person name="Kocher T.D."/>
            <person name="Miska E.A."/>
            <person name="Lander E.S."/>
            <person name="Venkatesh B."/>
            <person name="Fernald R.D."/>
            <person name="Meyer A."/>
            <person name="Ponting C.P."/>
            <person name="Streelman J.T."/>
            <person name="Lindblad-Toh K."/>
            <person name="Seehausen O."/>
            <person name="Di Palma F."/>
        </authorList>
    </citation>
    <scope>NUCLEOTIDE SEQUENCE</scope>
</reference>
<dbReference type="AlphaFoldDB" id="A0A3P9B552"/>
<evidence type="ECO:0000256" key="2">
    <source>
        <dbReference type="ARBA" id="ARBA00022741"/>
    </source>
</evidence>
<dbReference type="FunFam" id="3.40.50.300:FF:000541">
    <property type="entry name" value="Immunity related GTPase M"/>
    <property type="match status" value="2"/>
</dbReference>
<accession>A0A3P9B552</accession>
<dbReference type="PANTHER" id="PTHR32341:SF10">
    <property type="entry name" value="INTERFERON-INDUCIBLE GTPASE 5"/>
    <property type="match status" value="1"/>
</dbReference>
<reference evidence="6" key="2">
    <citation type="submission" date="2025-08" db="UniProtKB">
        <authorList>
            <consortium name="Ensembl"/>
        </authorList>
    </citation>
    <scope>IDENTIFICATION</scope>
</reference>
<keyword evidence="7" id="KW-1185">Reference proteome</keyword>
<feature type="domain" description="IRG-type G" evidence="5">
    <location>
        <begin position="40"/>
        <end position="218"/>
    </location>
</feature>
<evidence type="ECO:0000313" key="7">
    <source>
        <dbReference type="Proteomes" id="UP000265160"/>
    </source>
</evidence>
<reference evidence="6" key="3">
    <citation type="submission" date="2025-09" db="UniProtKB">
        <authorList>
            <consortium name="Ensembl"/>
        </authorList>
    </citation>
    <scope>IDENTIFICATION</scope>
</reference>
<name>A0A3P9B552_9CICH</name>
<evidence type="ECO:0000256" key="4">
    <source>
        <dbReference type="ARBA" id="ARBA00023134"/>
    </source>
</evidence>
<dbReference type="InterPro" id="IPR007743">
    <property type="entry name" value="Immunity-related_GTPase-like"/>
</dbReference>
<dbReference type="PROSITE" id="PS51716">
    <property type="entry name" value="G_IRG"/>
    <property type="match status" value="2"/>
</dbReference>
<feature type="domain" description="IRG-type G" evidence="5">
    <location>
        <begin position="434"/>
        <end position="614"/>
    </location>
</feature>
<evidence type="ECO:0000313" key="6">
    <source>
        <dbReference type="Ensembl" id="ENSMZEP00005005026.1"/>
    </source>
</evidence>
<dbReference type="Gene3D" id="3.40.50.300">
    <property type="entry name" value="P-loop containing nucleotide triphosphate hydrolases"/>
    <property type="match status" value="2"/>
</dbReference>
<dbReference type="GeneTree" id="ENSGT00950000183007"/>
<comment type="similarity">
    <text evidence="1">Belongs to the TRAFAC class dynamin-like GTPase superfamily. IRG family.</text>
</comment>
<sequence>PAPGSSMNDPIGVKSVIENYDTAAAAAKIKKKYLKKTRNIPLNIAVTGESGAGKSTFVNAFRGLTDEDDEAAPAYGDSTSEVAAYKHPDYPNVTLWDLPGIGTPMFPAEKYLKRVEFRMFYFFIIVSETHITENDVKLALKIQEMGKKFYFVRSKIDKDLGAERRKRNFSKQRTLTKIKEDCAQGECVIIYTREREMFTALFSLLEDFSLLHETLERQLPKLKRNAFVLAMPNISLEIIKKKKQAMDLRLPNVACFGRPNVSVPGLTVSVNLPWLHIIIAMVVDAFGLDIPSLWKLAASTGLSYSDLCAVIKSPLAAAEITEKLPLKVLNQVGVTSELRFALSMINFVESVVALQLTSSWSSLLSVAVCCRQDWTQMQPRMFSQVFLFCFRISMEDPNDSHPEEIPGVREALENNDIAAAAARIQQYLEKEDNIPLNIAITGKTGSGKSTFVNAFRGVSDDDEGAAPTGVTETTSEVTEYTHPEYPNVKFWDLPGVGSTKFTADKYLELVGFEKFDFFIIISDTLFRANDVKLAQEIQRMKKKFYFVRSKIDDNLRAERRKRDFIEEETLTKIREDCVHGLRGLGIESPQVFLVSSFELHLYDFSLLHETLERDLPKHKRHALLRAMPNISLEIINKKKKAFQSKIKYYSILSAAVAGVPVPPLSIAVDPALLVGAVTDFVHAFGLNILSLKRPFYRTGVPYSYPRAVIISPLTAAEITIGWIPIVGIPLAMGFSFATTYTILKSILNELPLNENRRCCDSDVQSCWYMYDFYAFYVR</sequence>
<keyword evidence="2" id="KW-0547">Nucleotide-binding</keyword>
<dbReference type="Pfam" id="PF05049">
    <property type="entry name" value="IIGP"/>
    <property type="match status" value="2"/>
</dbReference>
<dbReference type="InterPro" id="IPR027417">
    <property type="entry name" value="P-loop_NTPase"/>
</dbReference>
<dbReference type="InterPro" id="IPR030385">
    <property type="entry name" value="G_IRG_dom"/>
</dbReference>
<keyword evidence="4" id="KW-0342">GTP-binding</keyword>
<dbReference type="Ensembl" id="ENSMZET00005005250.1">
    <property type="protein sequence ID" value="ENSMZEP00005005026.1"/>
    <property type="gene ID" value="ENSMZEG00005003870.1"/>
</dbReference>
<dbReference type="GO" id="GO:0016020">
    <property type="term" value="C:membrane"/>
    <property type="evidence" value="ECO:0007669"/>
    <property type="project" value="InterPro"/>
</dbReference>
<keyword evidence="3" id="KW-0378">Hydrolase</keyword>
<evidence type="ECO:0000256" key="1">
    <source>
        <dbReference type="ARBA" id="ARBA00005429"/>
    </source>
</evidence>
<evidence type="ECO:0000256" key="3">
    <source>
        <dbReference type="ARBA" id="ARBA00022801"/>
    </source>
</evidence>
<dbReference type="SUPFAM" id="SSF52540">
    <property type="entry name" value="P-loop containing nucleoside triphosphate hydrolases"/>
    <property type="match status" value="2"/>
</dbReference>
<dbReference type="GO" id="GO:0005525">
    <property type="term" value="F:GTP binding"/>
    <property type="evidence" value="ECO:0007669"/>
    <property type="project" value="UniProtKB-KW"/>
</dbReference>
<dbReference type="InterPro" id="IPR051515">
    <property type="entry name" value="IRG"/>
</dbReference>
<evidence type="ECO:0000259" key="5">
    <source>
        <dbReference type="PROSITE" id="PS51716"/>
    </source>
</evidence>
<dbReference type="Proteomes" id="UP000265160">
    <property type="component" value="LG19"/>
</dbReference>
<protein>
    <recommendedName>
        <fullName evidence="5">IRG-type G domain-containing protein</fullName>
    </recommendedName>
</protein>
<dbReference type="PANTHER" id="PTHR32341">
    <property type="entry name" value="INTERFERON-INDUCIBLE GTPASE"/>
    <property type="match status" value="1"/>
</dbReference>
<dbReference type="GO" id="GO:0016787">
    <property type="term" value="F:hydrolase activity"/>
    <property type="evidence" value="ECO:0007669"/>
    <property type="project" value="UniProtKB-KW"/>
</dbReference>